<protein>
    <recommendedName>
        <fullName evidence="3">Addiction module toxin RelE</fullName>
    </recommendedName>
</protein>
<proteinExistence type="predicted"/>
<comment type="caution">
    <text evidence="1">The sequence shown here is derived from an EMBL/GenBank/DDBJ whole genome shotgun (WGS) entry which is preliminary data.</text>
</comment>
<sequence>MELIIHTEVDAFVATLEKPTRSKWTRHLLLLEQYGKALGMPHARKITSTLSELRIRGTQEVRALYAFEQGRICILHAFLKKTQKIPAREIATAEKRRQALTMT</sequence>
<dbReference type="InterPro" id="IPR009241">
    <property type="entry name" value="HigB-like"/>
</dbReference>
<dbReference type="AlphaFoldDB" id="A0A1F5ZIV9"/>
<dbReference type="EMBL" id="MFJJ01000063">
    <property type="protein sequence ID" value="OGG12426.1"/>
    <property type="molecule type" value="Genomic_DNA"/>
</dbReference>
<dbReference type="Proteomes" id="UP000177416">
    <property type="component" value="Unassembled WGS sequence"/>
</dbReference>
<organism evidence="1 2">
    <name type="scientific">Candidatus Gottesmanbacteria bacterium RIFCSPHIGHO2_01_FULL_46_14</name>
    <dbReference type="NCBI Taxonomy" id="1798380"/>
    <lineage>
        <taxon>Bacteria</taxon>
        <taxon>Candidatus Gottesmaniibacteriota</taxon>
    </lineage>
</organism>
<reference evidence="1 2" key="1">
    <citation type="journal article" date="2016" name="Nat. Commun.">
        <title>Thousands of microbial genomes shed light on interconnected biogeochemical processes in an aquifer system.</title>
        <authorList>
            <person name="Anantharaman K."/>
            <person name="Brown C.T."/>
            <person name="Hug L.A."/>
            <person name="Sharon I."/>
            <person name="Castelle C.J."/>
            <person name="Probst A.J."/>
            <person name="Thomas B.C."/>
            <person name="Singh A."/>
            <person name="Wilkins M.J."/>
            <person name="Karaoz U."/>
            <person name="Brodie E.L."/>
            <person name="Williams K.H."/>
            <person name="Hubbard S.S."/>
            <person name="Banfield J.F."/>
        </authorList>
    </citation>
    <scope>NUCLEOTIDE SEQUENCE [LARGE SCALE GENOMIC DNA]</scope>
</reference>
<name>A0A1F5ZIV9_9BACT</name>
<dbReference type="Pfam" id="PF05973">
    <property type="entry name" value="Gp49"/>
    <property type="match status" value="1"/>
</dbReference>
<accession>A0A1F5ZIV9</accession>
<evidence type="ECO:0000313" key="1">
    <source>
        <dbReference type="EMBL" id="OGG12426.1"/>
    </source>
</evidence>
<evidence type="ECO:0008006" key="3">
    <source>
        <dbReference type="Google" id="ProtNLM"/>
    </source>
</evidence>
<gene>
    <name evidence="1" type="ORF">A2875_01490</name>
</gene>
<evidence type="ECO:0000313" key="2">
    <source>
        <dbReference type="Proteomes" id="UP000177416"/>
    </source>
</evidence>